<name>A0AAV7RF84_PLEWA</name>
<feature type="compositionally biased region" description="Basic and acidic residues" evidence="1">
    <location>
        <begin position="1"/>
        <end position="26"/>
    </location>
</feature>
<evidence type="ECO:0000256" key="1">
    <source>
        <dbReference type="SAM" id="MobiDB-lite"/>
    </source>
</evidence>
<feature type="region of interest" description="Disordered" evidence="1">
    <location>
        <begin position="1"/>
        <end position="88"/>
    </location>
</feature>
<gene>
    <name evidence="2" type="ORF">NDU88_003898</name>
</gene>
<dbReference type="AlphaFoldDB" id="A0AAV7RF84"/>
<feature type="compositionally biased region" description="Basic residues" evidence="1">
    <location>
        <begin position="62"/>
        <end position="71"/>
    </location>
</feature>
<reference evidence="2" key="1">
    <citation type="journal article" date="2022" name="bioRxiv">
        <title>Sequencing and chromosome-scale assembly of the giantPleurodeles waltlgenome.</title>
        <authorList>
            <person name="Brown T."/>
            <person name="Elewa A."/>
            <person name="Iarovenko S."/>
            <person name="Subramanian E."/>
            <person name="Araus A.J."/>
            <person name="Petzold A."/>
            <person name="Susuki M."/>
            <person name="Suzuki K.-i.T."/>
            <person name="Hayashi T."/>
            <person name="Toyoda A."/>
            <person name="Oliveira C."/>
            <person name="Osipova E."/>
            <person name="Leigh N.D."/>
            <person name="Simon A."/>
            <person name="Yun M.H."/>
        </authorList>
    </citation>
    <scope>NUCLEOTIDE SEQUENCE</scope>
    <source>
        <strain evidence="2">20211129_DDA</strain>
        <tissue evidence="2">Liver</tissue>
    </source>
</reference>
<evidence type="ECO:0000313" key="3">
    <source>
        <dbReference type="Proteomes" id="UP001066276"/>
    </source>
</evidence>
<keyword evidence="3" id="KW-1185">Reference proteome</keyword>
<sequence>MSTGREPRKEVNPRSRRSDQSAEKKGSTQLSANRPDPKLTRCGSPHPGRRPRTKPKTQGVHSGRRPLRGHPSRASDPTESRGLIRQRQ</sequence>
<protein>
    <submittedName>
        <fullName evidence="2">Uncharacterized protein</fullName>
    </submittedName>
</protein>
<dbReference type="EMBL" id="JANPWB010000009">
    <property type="protein sequence ID" value="KAJ1151111.1"/>
    <property type="molecule type" value="Genomic_DNA"/>
</dbReference>
<evidence type="ECO:0000313" key="2">
    <source>
        <dbReference type="EMBL" id="KAJ1151111.1"/>
    </source>
</evidence>
<accession>A0AAV7RF84</accession>
<proteinExistence type="predicted"/>
<dbReference type="Proteomes" id="UP001066276">
    <property type="component" value="Chromosome 5"/>
</dbReference>
<organism evidence="2 3">
    <name type="scientific">Pleurodeles waltl</name>
    <name type="common">Iberian ribbed newt</name>
    <dbReference type="NCBI Taxonomy" id="8319"/>
    <lineage>
        <taxon>Eukaryota</taxon>
        <taxon>Metazoa</taxon>
        <taxon>Chordata</taxon>
        <taxon>Craniata</taxon>
        <taxon>Vertebrata</taxon>
        <taxon>Euteleostomi</taxon>
        <taxon>Amphibia</taxon>
        <taxon>Batrachia</taxon>
        <taxon>Caudata</taxon>
        <taxon>Salamandroidea</taxon>
        <taxon>Salamandridae</taxon>
        <taxon>Pleurodelinae</taxon>
        <taxon>Pleurodeles</taxon>
    </lineage>
</organism>
<comment type="caution">
    <text evidence="2">The sequence shown here is derived from an EMBL/GenBank/DDBJ whole genome shotgun (WGS) entry which is preliminary data.</text>
</comment>